<evidence type="ECO:0000256" key="4">
    <source>
        <dbReference type="SAM" id="MobiDB-lite"/>
    </source>
</evidence>
<dbReference type="EMBL" id="JBBWWQ010000006">
    <property type="protein sequence ID" value="KAK8945188.1"/>
    <property type="molecule type" value="Genomic_DNA"/>
</dbReference>
<accession>A0AAP0G9D2</accession>
<protein>
    <submittedName>
        <fullName evidence="5">Filament-like plant protein 4</fullName>
    </submittedName>
</protein>
<dbReference type="AlphaFoldDB" id="A0AAP0G9D2"/>
<dbReference type="PANTHER" id="PTHR31580:SF4">
    <property type="entry name" value="FILAMENT-LIKE PLANT PROTEIN 6"/>
    <property type="match status" value="1"/>
</dbReference>
<dbReference type="Proteomes" id="UP001418222">
    <property type="component" value="Unassembled WGS sequence"/>
</dbReference>
<proteinExistence type="inferred from homology"/>
<dbReference type="PANTHER" id="PTHR31580">
    <property type="entry name" value="FILAMENT-LIKE PLANT PROTEIN 4"/>
    <property type="match status" value="1"/>
</dbReference>
<evidence type="ECO:0000256" key="1">
    <source>
        <dbReference type="ARBA" id="ARBA00005921"/>
    </source>
</evidence>
<keyword evidence="6" id="KW-1185">Reference proteome</keyword>
<dbReference type="InterPro" id="IPR008587">
    <property type="entry name" value="FPP_plant"/>
</dbReference>
<reference evidence="5 6" key="1">
    <citation type="journal article" date="2022" name="Nat. Plants">
        <title>Genomes of leafy and leafless Platanthera orchids illuminate the evolution of mycoheterotrophy.</title>
        <authorList>
            <person name="Li M.H."/>
            <person name="Liu K.W."/>
            <person name="Li Z."/>
            <person name="Lu H.C."/>
            <person name="Ye Q.L."/>
            <person name="Zhang D."/>
            <person name="Wang J.Y."/>
            <person name="Li Y.F."/>
            <person name="Zhong Z.M."/>
            <person name="Liu X."/>
            <person name="Yu X."/>
            <person name="Liu D.K."/>
            <person name="Tu X.D."/>
            <person name="Liu B."/>
            <person name="Hao Y."/>
            <person name="Liao X.Y."/>
            <person name="Jiang Y.T."/>
            <person name="Sun W.H."/>
            <person name="Chen J."/>
            <person name="Chen Y.Q."/>
            <person name="Ai Y."/>
            <person name="Zhai J.W."/>
            <person name="Wu S.S."/>
            <person name="Zhou Z."/>
            <person name="Hsiao Y.Y."/>
            <person name="Wu W.L."/>
            <person name="Chen Y.Y."/>
            <person name="Lin Y.F."/>
            <person name="Hsu J.L."/>
            <person name="Li C.Y."/>
            <person name="Wang Z.W."/>
            <person name="Zhao X."/>
            <person name="Zhong W.Y."/>
            <person name="Ma X.K."/>
            <person name="Ma L."/>
            <person name="Huang J."/>
            <person name="Chen G.Z."/>
            <person name="Huang M.Z."/>
            <person name="Huang L."/>
            <person name="Peng D.H."/>
            <person name="Luo Y.B."/>
            <person name="Zou S.Q."/>
            <person name="Chen S.P."/>
            <person name="Lan S."/>
            <person name="Tsai W.C."/>
            <person name="Van de Peer Y."/>
            <person name="Liu Z.J."/>
        </authorList>
    </citation>
    <scope>NUCLEOTIDE SEQUENCE [LARGE SCALE GENOMIC DNA]</scope>
    <source>
        <strain evidence="5">Lor287</strain>
    </source>
</reference>
<gene>
    <name evidence="5" type="primary">FPP4</name>
    <name evidence="5" type="ORF">KSP39_PZI008475</name>
</gene>
<comment type="similarity">
    <text evidence="1">Belongs to the FPP family.</text>
</comment>
<name>A0AAP0G9D2_9ASPA</name>
<feature type="region of interest" description="Disordered" evidence="4">
    <location>
        <begin position="910"/>
        <end position="983"/>
    </location>
</feature>
<feature type="coiled-coil region" evidence="3">
    <location>
        <begin position="720"/>
        <end position="852"/>
    </location>
</feature>
<evidence type="ECO:0000313" key="5">
    <source>
        <dbReference type="EMBL" id="KAK8945188.1"/>
    </source>
</evidence>
<comment type="caution">
    <text evidence="5">The sequence shown here is derived from an EMBL/GenBank/DDBJ whole genome shotgun (WGS) entry which is preliminary data.</text>
</comment>
<feature type="region of interest" description="Disordered" evidence="4">
    <location>
        <begin position="305"/>
        <end position="328"/>
    </location>
</feature>
<feature type="compositionally biased region" description="Low complexity" evidence="4">
    <location>
        <begin position="316"/>
        <end position="328"/>
    </location>
</feature>
<feature type="compositionally biased region" description="Polar residues" evidence="4">
    <location>
        <begin position="923"/>
        <end position="943"/>
    </location>
</feature>
<feature type="compositionally biased region" description="Low complexity" evidence="4">
    <location>
        <begin position="953"/>
        <end position="965"/>
    </location>
</feature>
<dbReference type="Pfam" id="PF05911">
    <property type="entry name" value="FPP"/>
    <property type="match status" value="1"/>
</dbReference>
<evidence type="ECO:0000256" key="3">
    <source>
        <dbReference type="SAM" id="Coils"/>
    </source>
</evidence>
<sequence>MDRRSWPWKKKSEKAVVLADSVCASLPNSSEIQTEKDDTENEKYMQIKIESYTHFTGLEDQVKTLTEKLFYAESEITAKGSLVKQHTKVAEEAVSGWEKAEAEASSLKQQLESITLLKLTAEERALHLDNALKECMKQIRNVKEESEQKLYDAIFTRTKQWEKVKADLEARIIVFEEELQNASAENSGLSRSLQERSSQLKRVSDEKFQADAEVEVLKKDIQSCEKEISSLKYELHVIFKELEIRNEEKNMSMRSAEVANKHHLEDVKKITKLEAECQRLRGLVRKKLPGPAALAQMKLEVESLGRESGESRLRRSSLSNSSPHHNVSSDITLENIQQVRKENEFLTTRLLAMEEEMKLFNEVLVMRNSELQASRNMCSKQGKKLCSMKSHMIVLNQQRSSLRTNEFTFGNECNPPSWTSLSDDGFDESGSFSESCSTALVSENSNSKKERDFDKIKTAEMELMDDFLEMERLACLSTKRNGDFNVVEHVSIDKDLPLLVLKSKITSIVESKSHGVTAKQIIEDIRHIIQDSEKELLKDKIESMDYLTEQEHCRNYTHENTDDRISSKKDGNLCTKVICLLDQELKDAISHINEFFLSLGKDDTEIDDCSNDLLRIGKKIEGFSSVSVDMCNEVSLHDFILALSRKLSETSAFRYKDNVGENCSDFIDKEALLENGVSQLEESPSGASLVTHSPSPNFEESIGCGFQIKTNLPILSLEDFDNLKIEKEKMEMDLIKCQEKLGQTNFTLIQTEQKLSELKSELASCQKSNSLAETQLKCMVESYKILELQKEELEAEIRLLHAKAETLYNELQEERDSHQEDITKYKELQEQIERQEIDIAAAEEKLAECQETIFLVGKQLQAMRNPTEPPDASPNHRLQRDDVLVDETDLGLSNSRRTFGFLLSDQGEKTAHSVGEPPLIGHNSHTVPSNSECTPFSISPISTKHQKQKTYGSSPSSSTSSSSVSDKQGRAFTRFFSKPKIEK</sequence>
<organism evidence="5 6">
    <name type="scientific">Platanthera zijinensis</name>
    <dbReference type="NCBI Taxonomy" id="2320716"/>
    <lineage>
        <taxon>Eukaryota</taxon>
        <taxon>Viridiplantae</taxon>
        <taxon>Streptophyta</taxon>
        <taxon>Embryophyta</taxon>
        <taxon>Tracheophyta</taxon>
        <taxon>Spermatophyta</taxon>
        <taxon>Magnoliopsida</taxon>
        <taxon>Liliopsida</taxon>
        <taxon>Asparagales</taxon>
        <taxon>Orchidaceae</taxon>
        <taxon>Orchidoideae</taxon>
        <taxon>Orchideae</taxon>
        <taxon>Orchidinae</taxon>
        <taxon>Platanthera</taxon>
    </lineage>
</organism>
<keyword evidence="2 3" id="KW-0175">Coiled coil</keyword>
<feature type="coiled-coil region" evidence="3">
    <location>
        <begin position="125"/>
        <end position="234"/>
    </location>
</feature>
<evidence type="ECO:0000313" key="6">
    <source>
        <dbReference type="Proteomes" id="UP001418222"/>
    </source>
</evidence>
<evidence type="ECO:0000256" key="2">
    <source>
        <dbReference type="ARBA" id="ARBA00023054"/>
    </source>
</evidence>